<keyword evidence="17 18" id="KW-0132">Cell division</keyword>
<evidence type="ECO:0000259" key="19">
    <source>
        <dbReference type="Pfam" id="PF02875"/>
    </source>
</evidence>
<evidence type="ECO:0000256" key="3">
    <source>
        <dbReference type="ARBA" id="ARBA00004752"/>
    </source>
</evidence>
<dbReference type="SUPFAM" id="SSF51984">
    <property type="entry name" value="MurCD N-terminal domain"/>
    <property type="match status" value="1"/>
</dbReference>
<organism evidence="21 22">
    <name type="scientific">Candidatus Enterenecus faecium</name>
    <dbReference type="NCBI Taxonomy" id="2840780"/>
    <lineage>
        <taxon>Bacteria</taxon>
        <taxon>Bacillati</taxon>
        <taxon>Bacillota</taxon>
        <taxon>Clostridia</taxon>
        <taxon>Eubacteriales</taxon>
        <taxon>Candidatus Enterenecus</taxon>
    </lineage>
</organism>
<dbReference type="AlphaFoldDB" id="A0A9D0YQB1"/>
<accession>A0A9D0YQB1</accession>
<comment type="catalytic activity">
    <reaction evidence="16 17 18">
        <text>UDP-N-acetyl-alpha-D-muramoyl-L-alanine + D-glutamate + ATP = UDP-N-acetyl-alpha-D-muramoyl-L-alanyl-D-glutamate + ADP + phosphate + H(+)</text>
        <dbReference type="Rhea" id="RHEA:16429"/>
        <dbReference type="ChEBI" id="CHEBI:15378"/>
        <dbReference type="ChEBI" id="CHEBI:29986"/>
        <dbReference type="ChEBI" id="CHEBI:30616"/>
        <dbReference type="ChEBI" id="CHEBI:43474"/>
        <dbReference type="ChEBI" id="CHEBI:83898"/>
        <dbReference type="ChEBI" id="CHEBI:83900"/>
        <dbReference type="ChEBI" id="CHEBI:456216"/>
        <dbReference type="EC" id="6.3.2.9"/>
    </reaction>
</comment>
<evidence type="ECO:0000256" key="4">
    <source>
        <dbReference type="ARBA" id="ARBA00010416"/>
    </source>
</evidence>
<keyword evidence="9 17" id="KW-0547">Nucleotide-binding</keyword>
<dbReference type="EC" id="6.3.2.9" evidence="5 17"/>
<dbReference type="GO" id="GO:0071555">
    <property type="term" value="P:cell wall organization"/>
    <property type="evidence" value="ECO:0007669"/>
    <property type="project" value="UniProtKB-KW"/>
</dbReference>
<evidence type="ECO:0000259" key="20">
    <source>
        <dbReference type="Pfam" id="PF08245"/>
    </source>
</evidence>
<keyword evidence="7 17" id="KW-0963">Cytoplasm</keyword>
<dbReference type="Gene3D" id="3.90.190.20">
    <property type="entry name" value="Mur ligase, C-terminal domain"/>
    <property type="match status" value="1"/>
</dbReference>
<evidence type="ECO:0000256" key="15">
    <source>
        <dbReference type="ARBA" id="ARBA00032324"/>
    </source>
</evidence>
<comment type="similarity">
    <text evidence="4 17">Belongs to the MurCDEF family.</text>
</comment>
<evidence type="ECO:0000256" key="16">
    <source>
        <dbReference type="ARBA" id="ARBA00047632"/>
    </source>
</evidence>
<dbReference type="CDD" id="cd01983">
    <property type="entry name" value="SIMIBI"/>
    <property type="match status" value="1"/>
</dbReference>
<evidence type="ECO:0000256" key="10">
    <source>
        <dbReference type="ARBA" id="ARBA00022840"/>
    </source>
</evidence>
<comment type="pathway">
    <text evidence="3 17 18">Cell wall biogenesis; peptidoglycan biosynthesis.</text>
</comment>
<keyword evidence="13 17" id="KW-0961">Cell wall biogenesis/degradation</keyword>
<evidence type="ECO:0000256" key="11">
    <source>
        <dbReference type="ARBA" id="ARBA00022960"/>
    </source>
</evidence>
<evidence type="ECO:0000313" key="22">
    <source>
        <dbReference type="Proteomes" id="UP000886879"/>
    </source>
</evidence>
<evidence type="ECO:0000256" key="13">
    <source>
        <dbReference type="ARBA" id="ARBA00023316"/>
    </source>
</evidence>
<keyword evidence="11 17" id="KW-0133">Cell shape</keyword>
<comment type="function">
    <text evidence="1 17 18">Cell wall formation. Catalyzes the addition of glutamate to the nucleotide precursor UDP-N-acetylmuramoyl-L-alanine (UMA).</text>
</comment>
<dbReference type="SUPFAM" id="SSF53623">
    <property type="entry name" value="MurD-like peptide ligases, catalytic domain"/>
    <property type="match status" value="1"/>
</dbReference>
<dbReference type="InterPro" id="IPR036565">
    <property type="entry name" value="Mur-like_cat_sf"/>
</dbReference>
<dbReference type="Proteomes" id="UP000886879">
    <property type="component" value="Unassembled WGS sequence"/>
</dbReference>
<dbReference type="HAMAP" id="MF_00639">
    <property type="entry name" value="MurD"/>
    <property type="match status" value="1"/>
</dbReference>
<gene>
    <name evidence="17" type="primary">murD</name>
    <name evidence="21" type="ORF">IAD31_00965</name>
</gene>
<comment type="subcellular location">
    <subcellularLocation>
        <location evidence="2 17 18">Cytoplasm</location>
    </subcellularLocation>
</comment>
<evidence type="ECO:0000256" key="1">
    <source>
        <dbReference type="ARBA" id="ARBA00002734"/>
    </source>
</evidence>
<evidence type="ECO:0000256" key="8">
    <source>
        <dbReference type="ARBA" id="ARBA00022598"/>
    </source>
</evidence>
<keyword evidence="8 17" id="KW-0436">Ligase</keyword>
<dbReference type="InterPro" id="IPR004101">
    <property type="entry name" value="Mur_ligase_C"/>
</dbReference>
<dbReference type="InterPro" id="IPR013221">
    <property type="entry name" value="Mur_ligase_cen"/>
</dbReference>
<dbReference type="Pfam" id="PF08245">
    <property type="entry name" value="Mur_ligase_M"/>
    <property type="match status" value="1"/>
</dbReference>
<dbReference type="EMBL" id="DVFO01000009">
    <property type="protein sequence ID" value="HIQ60161.1"/>
    <property type="molecule type" value="Genomic_DNA"/>
</dbReference>
<keyword evidence="17 18" id="KW-0131">Cell cycle</keyword>
<feature type="domain" description="Mur ligase C-terminal" evidence="19">
    <location>
        <begin position="315"/>
        <end position="433"/>
    </location>
</feature>
<evidence type="ECO:0000256" key="6">
    <source>
        <dbReference type="ARBA" id="ARBA00015655"/>
    </source>
</evidence>
<reference evidence="21" key="1">
    <citation type="submission" date="2020-10" db="EMBL/GenBank/DDBJ databases">
        <authorList>
            <person name="Gilroy R."/>
        </authorList>
    </citation>
    <scope>NUCLEOTIDE SEQUENCE</scope>
    <source>
        <strain evidence="21">ChiGjej2B2-12916</strain>
    </source>
</reference>
<dbReference type="PANTHER" id="PTHR43692:SF1">
    <property type="entry name" value="UDP-N-ACETYLMURAMOYLALANINE--D-GLUTAMATE LIGASE"/>
    <property type="match status" value="1"/>
</dbReference>
<feature type="binding site" evidence="17">
    <location>
        <begin position="123"/>
        <end position="129"/>
    </location>
    <ligand>
        <name>ATP</name>
        <dbReference type="ChEBI" id="CHEBI:30616"/>
    </ligand>
</feature>
<dbReference type="InterPro" id="IPR005762">
    <property type="entry name" value="MurD"/>
</dbReference>
<evidence type="ECO:0000256" key="14">
    <source>
        <dbReference type="ARBA" id="ARBA00030398"/>
    </source>
</evidence>
<evidence type="ECO:0000256" key="17">
    <source>
        <dbReference type="HAMAP-Rule" id="MF_00639"/>
    </source>
</evidence>
<dbReference type="SUPFAM" id="SSF53244">
    <property type="entry name" value="MurD-like peptide ligases, peptide-binding domain"/>
    <property type="match status" value="1"/>
</dbReference>
<evidence type="ECO:0000256" key="7">
    <source>
        <dbReference type="ARBA" id="ARBA00022490"/>
    </source>
</evidence>
<dbReference type="NCBIfam" id="TIGR01087">
    <property type="entry name" value="murD"/>
    <property type="match status" value="1"/>
</dbReference>
<dbReference type="Pfam" id="PF02875">
    <property type="entry name" value="Mur_ligase_C"/>
    <property type="match status" value="1"/>
</dbReference>
<sequence>MQSILWDYLNSLKGKKIAVIGMGVSNAPLVKKMLQAGLTVRVCDKRERDDFDGLSELESKGLKVSLGPNYLDGLEGADVVFRTPGVRPDLPQIANAVAAGAQLTSEMETFLDLCPCSVIAVTGSDGKTTTTTIIAGLLKAAGYRTFVGGNIGHPLLCEVDEIRPDDMVVLELSSFQLMTMRQSPNVAVITNLSPNHLDVHKDMEEYIAAKRNIFAYQDTGDKLVLNADNEITAGFASQARGEVTLFSRKKNLERGVCVRDGMICYHTRPILAADDILIPGVHNLENYMAAIAAVDGLVSDETIREYAKSFGGVAHRIELVRQLDGVRYYNDSIASSPTRTIAGLRSFSEKVILIAGGYDKHIPYDVLGPEIVKSVKCLILTGATSDKIQQATQQAPDYTPGNPEIRRCDNLEQAVHTAHDVAQPGDVVILSPASASFDCFRNFEERGNKFKQYVNALEGVTAH</sequence>
<keyword evidence="12 17" id="KW-0573">Peptidoglycan synthesis</keyword>
<dbReference type="PANTHER" id="PTHR43692">
    <property type="entry name" value="UDP-N-ACETYLMURAMOYLALANINE--D-GLUTAMATE LIGASE"/>
    <property type="match status" value="1"/>
</dbReference>
<reference evidence="21" key="2">
    <citation type="journal article" date="2021" name="PeerJ">
        <title>Extensive microbial diversity within the chicken gut microbiome revealed by metagenomics and culture.</title>
        <authorList>
            <person name="Gilroy R."/>
            <person name="Ravi A."/>
            <person name="Getino M."/>
            <person name="Pursley I."/>
            <person name="Horton D.L."/>
            <person name="Alikhan N.F."/>
            <person name="Baker D."/>
            <person name="Gharbi K."/>
            <person name="Hall N."/>
            <person name="Watson M."/>
            <person name="Adriaenssens E.M."/>
            <person name="Foster-Nyarko E."/>
            <person name="Jarju S."/>
            <person name="Secka A."/>
            <person name="Antonio M."/>
            <person name="Oren A."/>
            <person name="Chaudhuri R.R."/>
            <person name="La Ragione R."/>
            <person name="Hildebrand F."/>
            <person name="Pallen M.J."/>
        </authorList>
    </citation>
    <scope>NUCLEOTIDE SEQUENCE</scope>
    <source>
        <strain evidence="21">ChiGjej2B2-12916</strain>
    </source>
</reference>
<dbReference type="Gene3D" id="3.40.1190.10">
    <property type="entry name" value="Mur-like, catalytic domain"/>
    <property type="match status" value="1"/>
</dbReference>
<feature type="domain" description="Mur ligase central" evidence="20">
    <location>
        <begin position="121"/>
        <end position="294"/>
    </location>
</feature>
<evidence type="ECO:0000256" key="18">
    <source>
        <dbReference type="RuleBase" id="RU003664"/>
    </source>
</evidence>
<dbReference type="GO" id="GO:0005524">
    <property type="term" value="F:ATP binding"/>
    <property type="evidence" value="ECO:0007669"/>
    <property type="project" value="UniProtKB-UniRule"/>
</dbReference>
<dbReference type="GO" id="GO:0051301">
    <property type="term" value="P:cell division"/>
    <property type="evidence" value="ECO:0007669"/>
    <property type="project" value="UniProtKB-KW"/>
</dbReference>
<protein>
    <recommendedName>
        <fullName evidence="6 17">UDP-N-acetylmuramoylalanine--D-glutamate ligase</fullName>
        <ecNumber evidence="5 17">6.3.2.9</ecNumber>
    </recommendedName>
    <alternativeName>
        <fullName evidence="15 17">D-glutamic acid-adding enzyme</fullName>
    </alternativeName>
    <alternativeName>
        <fullName evidence="14 17">UDP-N-acetylmuramoyl-L-alanyl-D-glutamate synthetase</fullName>
    </alternativeName>
</protein>
<dbReference type="InterPro" id="IPR036615">
    <property type="entry name" value="Mur_ligase_C_dom_sf"/>
</dbReference>
<keyword evidence="10 17" id="KW-0067">ATP-binding</keyword>
<evidence type="ECO:0000313" key="21">
    <source>
        <dbReference type="EMBL" id="HIQ60161.1"/>
    </source>
</evidence>
<dbReference type="Gene3D" id="3.40.50.720">
    <property type="entry name" value="NAD(P)-binding Rossmann-like Domain"/>
    <property type="match status" value="1"/>
</dbReference>
<evidence type="ECO:0000256" key="12">
    <source>
        <dbReference type="ARBA" id="ARBA00022984"/>
    </source>
</evidence>
<evidence type="ECO:0000256" key="2">
    <source>
        <dbReference type="ARBA" id="ARBA00004496"/>
    </source>
</evidence>
<dbReference type="Pfam" id="PF21799">
    <property type="entry name" value="MurD-like_N"/>
    <property type="match status" value="1"/>
</dbReference>
<dbReference type="GO" id="GO:0008360">
    <property type="term" value="P:regulation of cell shape"/>
    <property type="evidence" value="ECO:0007669"/>
    <property type="project" value="UniProtKB-KW"/>
</dbReference>
<evidence type="ECO:0000256" key="5">
    <source>
        <dbReference type="ARBA" id="ARBA00012212"/>
    </source>
</evidence>
<evidence type="ECO:0000256" key="9">
    <source>
        <dbReference type="ARBA" id="ARBA00022741"/>
    </source>
</evidence>
<proteinExistence type="inferred from homology"/>
<name>A0A9D0YQB1_9FIRM</name>
<dbReference type="GO" id="GO:0008764">
    <property type="term" value="F:UDP-N-acetylmuramoylalanine-D-glutamate ligase activity"/>
    <property type="evidence" value="ECO:0007669"/>
    <property type="project" value="UniProtKB-UniRule"/>
</dbReference>
<dbReference type="GO" id="GO:0005737">
    <property type="term" value="C:cytoplasm"/>
    <property type="evidence" value="ECO:0007669"/>
    <property type="project" value="UniProtKB-SubCell"/>
</dbReference>
<dbReference type="GO" id="GO:0009252">
    <property type="term" value="P:peptidoglycan biosynthetic process"/>
    <property type="evidence" value="ECO:0007669"/>
    <property type="project" value="UniProtKB-UniRule"/>
</dbReference>
<comment type="caution">
    <text evidence="21">The sequence shown here is derived from an EMBL/GenBank/DDBJ whole genome shotgun (WGS) entry which is preliminary data.</text>
</comment>